<evidence type="ECO:0000256" key="1">
    <source>
        <dbReference type="SAM" id="MobiDB-lite"/>
    </source>
</evidence>
<dbReference type="AlphaFoldDB" id="A0A327JIB4"/>
<organism evidence="3 4">
    <name type="scientific">Rhodobium orientis</name>
    <dbReference type="NCBI Taxonomy" id="34017"/>
    <lineage>
        <taxon>Bacteria</taxon>
        <taxon>Pseudomonadati</taxon>
        <taxon>Pseudomonadota</taxon>
        <taxon>Alphaproteobacteria</taxon>
        <taxon>Hyphomicrobiales</taxon>
        <taxon>Rhodobiaceae</taxon>
        <taxon>Rhodobium</taxon>
    </lineage>
</organism>
<proteinExistence type="predicted"/>
<dbReference type="SUPFAM" id="SSF56601">
    <property type="entry name" value="beta-lactamase/transpeptidase-like"/>
    <property type="match status" value="1"/>
</dbReference>
<feature type="domain" description="Beta-lactamase-related" evidence="2">
    <location>
        <begin position="121"/>
        <end position="479"/>
    </location>
</feature>
<reference evidence="3 4" key="1">
    <citation type="submission" date="2017-07" db="EMBL/GenBank/DDBJ databases">
        <title>Draft Genome Sequences of Select Purple Nonsulfur Bacteria.</title>
        <authorList>
            <person name="Lasarre B."/>
            <person name="Mckinlay J.B."/>
        </authorList>
    </citation>
    <scope>NUCLEOTIDE SEQUENCE [LARGE SCALE GENOMIC DNA]</scope>
    <source>
        <strain evidence="3 4">DSM 11290</strain>
    </source>
</reference>
<dbReference type="PANTHER" id="PTHR43283">
    <property type="entry name" value="BETA-LACTAMASE-RELATED"/>
    <property type="match status" value="1"/>
</dbReference>
<keyword evidence="4" id="KW-1185">Reference proteome</keyword>
<evidence type="ECO:0000313" key="3">
    <source>
        <dbReference type="EMBL" id="RAI25456.1"/>
    </source>
</evidence>
<comment type="caution">
    <text evidence="3">The sequence shown here is derived from an EMBL/GenBank/DDBJ whole genome shotgun (WGS) entry which is preliminary data.</text>
</comment>
<dbReference type="EMBL" id="NPEV01000047">
    <property type="protein sequence ID" value="RAI25456.1"/>
    <property type="molecule type" value="Genomic_DNA"/>
</dbReference>
<dbReference type="InterPro" id="IPR001466">
    <property type="entry name" value="Beta-lactam-related"/>
</dbReference>
<feature type="region of interest" description="Disordered" evidence="1">
    <location>
        <begin position="38"/>
        <end position="82"/>
    </location>
</feature>
<protein>
    <recommendedName>
        <fullName evidence="2">Beta-lactamase-related domain-containing protein</fullName>
    </recommendedName>
</protein>
<evidence type="ECO:0000259" key="2">
    <source>
        <dbReference type="Pfam" id="PF00144"/>
    </source>
</evidence>
<accession>A0A327JIB4</accession>
<dbReference type="InterPro" id="IPR050789">
    <property type="entry name" value="Diverse_Enzym_Activities"/>
</dbReference>
<gene>
    <name evidence="3" type="ORF">CH339_18180</name>
</gene>
<dbReference type="Proteomes" id="UP000249299">
    <property type="component" value="Unassembled WGS sequence"/>
</dbReference>
<dbReference type="PANTHER" id="PTHR43283:SF3">
    <property type="entry name" value="BETA-LACTAMASE FAMILY PROTEIN (AFU_ORTHOLOGUE AFUA_5G07500)"/>
    <property type="match status" value="1"/>
</dbReference>
<dbReference type="InterPro" id="IPR012338">
    <property type="entry name" value="Beta-lactam/transpept-like"/>
</dbReference>
<dbReference type="Gene3D" id="3.40.710.10">
    <property type="entry name" value="DD-peptidase/beta-lactamase superfamily"/>
    <property type="match status" value="1"/>
</dbReference>
<evidence type="ECO:0000313" key="4">
    <source>
        <dbReference type="Proteomes" id="UP000249299"/>
    </source>
</evidence>
<dbReference type="Pfam" id="PF00144">
    <property type="entry name" value="Beta-lactamase"/>
    <property type="match status" value="1"/>
</dbReference>
<name>A0A327JIB4_9HYPH</name>
<sequence>MPNLTRRIVISGVAIWRPPSETAMPIVLVPRSRPNRRALGLSRSAKSSKERVGSLAMSNPLARNGQNHTGNRALSGRSPNRRPAQFRRAARLFDRSGFVRSMAPNKKREGRVRDLEGILGDAVAAGDAPYLVAMVADRQRVLWSGSAGEAAPGRAAATDTVFRIYSMTKAVGSLAAMLLVERGQLGLDQPVDEVLPQFAELKVLDGFDGEEPVLRPPKTRATIRHLATHTSGLVYEYWNADLAAYLERTGRPSVISGRAAGLAYPLAFDPGTRWGYGIGIDWLGRVVEAVDGRRIDKFCQDEIFAPLGMTDTGFEAGEGDAGRLAAGMSRGRDGTHAPFGMTPPSEPEFYGMGHALFSTAPDYLKFLQLFLNGGKHAGGRLIGPESFEVMATNQIGDLRVTPMVSAMPRLSADVDLFPGAQKTHTFGFVRLEEDVPGMRAAGSLGWAGIFNTHYWIDPATGIAAVLMTQALPFADPRFMDVFQRFERAVYGRFGNTS</sequence>